<keyword evidence="3" id="KW-1185">Reference proteome</keyword>
<accession>A0A1X6PFA6</accession>
<dbReference type="OrthoDB" id="91442at2759"/>
<name>A0A1X6PFA6_PORUM</name>
<protein>
    <submittedName>
        <fullName evidence="2">Uncharacterized protein</fullName>
    </submittedName>
</protein>
<evidence type="ECO:0000313" key="3">
    <source>
        <dbReference type="Proteomes" id="UP000218209"/>
    </source>
</evidence>
<dbReference type="SUPFAM" id="SSF53098">
    <property type="entry name" value="Ribonuclease H-like"/>
    <property type="match status" value="1"/>
</dbReference>
<reference evidence="2 3" key="1">
    <citation type="submission" date="2017-03" db="EMBL/GenBank/DDBJ databases">
        <title>WGS assembly of Porphyra umbilicalis.</title>
        <authorList>
            <person name="Brawley S.H."/>
            <person name="Blouin N.A."/>
            <person name="Ficko-Blean E."/>
            <person name="Wheeler G.L."/>
            <person name="Lohr M."/>
            <person name="Goodson H.V."/>
            <person name="Jenkins J.W."/>
            <person name="Blaby-Haas C.E."/>
            <person name="Helliwell K.E."/>
            <person name="Chan C."/>
            <person name="Marriage T."/>
            <person name="Bhattacharya D."/>
            <person name="Klein A.S."/>
            <person name="Badis Y."/>
            <person name="Brodie J."/>
            <person name="Cao Y."/>
            <person name="Collen J."/>
            <person name="Dittami S.M."/>
            <person name="Gachon C.M."/>
            <person name="Green B.R."/>
            <person name="Karpowicz S."/>
            <person name="Kim J.W."/>
            <person name="Kudahl U."/>
            <person name="Lin S."/>
            <person name="Michel G."/>
            <person name="Mittag M."/>
            <person name="Olson B.J."/>
            <person name="Pangilinan J."/>
            <person name="Peng Y."/>
            <person name="Qiu H."/>
            <person name="Shu S."/>
            <person name="Singer J.T."/>
            <person name="Smith A.G."/>
            <person name="Sprecher B.N."/>
            <person name="Wagner V."/>
            <person name="Wang W."/>
            <person name="Wang Z.-Y."/>
            <person name="Yan J."/>
            <person name="Yarish C."/>
            <person name="Zoeuner-Riek S."/>
            <person name="Zhuang Y."/>
            <person name="Zou Y."/>
            <person name="Lindquist E.A."/>
            <person name="Grimwood J."/>
            <person name="Barry K."/>
            <person name="Rokhsar D.S."/>
            <person name="Schmutz J."/>
            <person name="Stiller J.W."/>
            <person name="Grossman A.R."/>
            <person name="Prochnik S.E."/>
        </authorList>
    </citation>
    <scope>NUCLEOTIDE SEQUENCE [LARGE SCALE GENOMIC DNA]</scope>
    <source>
        <strain evidence="2">4086291</strain>
    </source>
</reference>
<evidence type="ECO:0000256" key="1">
    <source>
        <dbReference type="SAM" id="MobiDB-lite"/>
    </source>
</evidence>
<dbReference type="InterPro" id="IPR012337">
    <property type="entry name" value="RNaseH-like_sf"/>
</dbReference>
<gene>
    <name evidence="2" type="ORF">BU14_0075s0027</name>
</gene>
<dbReference type="EMBL" id="KV918789">
    <property type="protein sequence ID" value="OSX79537.1"/>
    <property type="molecule type" value="Genomic_DNA"/>
</dbReference>
<dbReference type="Proteomes" id="UP000218209">
    <property type="component" value="Unassembled WGS sequence"/>
</dbReference>
<sequence>MCMASLLRVRGAIRCLVVELGFAAPEALLPLDSDNFWSELAAAETIIRPIAEASFVLERDDTTLADAFGIYGCLYQHLASARTHPGQAHLCDNIERRWAQEEQVLFLLAFCLHPHYMRAARALLAQDRRAAPMSFLSAPCLANASAGYFAKWFPSDRERANVIVQQMFDLLTGDNGTMFCARPLTGDQSYRAAGWTWLKFWEFLSLGGTCAGLAKFALVLLGCKPQTASVERLFKEYAAQYTKARNRMGLATVNKITAVKSAYDKAKRRGGSSTSRNRVLTASKRARLPSEPTGVTPPTTADVGVADDAADGGSSSADILQGWTDALEGLNDADEAIAQGPRGEVPPFMSFDFSVPPLPELACPLQATDVEGYPQEVVWRLRNFRAAKFPLRHLVGSRTGEQFAVDMLALVRDY</sequence>
<organism evidence="2 3">
    <name type="scientific">Porphyra umbilicalis</name>
    <name type="common">Purple laver</name>
    <name type="synonym">Red alga</name>
    <dbReference type="NCBI Taxonomy" id="2786"/>
    <lineage>
        <taxon>Eukaryota</taxon>
        <taxon>Rhodophyta</taxon>
        <taxon>Bangiophyceae</taxon>
        <taxon>Bangiales</taxon>
        <taxon>Bangiaceae</taxon>
        <taxon>Porphyra</taxon>
    </lineage>
</organism>
<feature type="region of interest" description="Disordered" evidence="1">
    <location>
        <begin position="267"/>
        <end position="304"/>
    </location>
</feature>
<evidence type="ECO:0000313" key="2">
    <source>
        <dbReference type="EMBL" id="OSX79537.1"/>
    </source>
</evidence>
<dbReference type="AlphaFoldDB" id="A0A1X6PFA6"/>
<feature type="compositionally biased region" description="Polar residues" evidence="1">
    <location>
        <begin position="271"/>
        <end position="280"/>
    </location>
</feature>
<proteinExistence type="predicted"/>